<evidence type="ECO:0000256" key="3">
    <source>
        <dbReference type="ARBA" id="ARBA00013793"/>
    </source>
</evidence>
<evidence type="ECO:0000313" key="15">
    <source>
        <dbReference type="RefSeq" id="XP_072834572.1"/>
    </source>
</evidence>
<evidence type="ECO:0000256" key="11">
    <source>
        <dbReference type="SAM" id="Coils"/>
    </source>
</evidence>
<evidence type="ECO:0000256" key="7">
    <source>
        <dbReference type="ARBA" id="ARBA00022838"/>
    </source>
</evidence>
<keyword evidence="8 11" id="KW-0175">Coiled coil</keyword>
<keyword evidence="5" id="KW-0132">Cell division</keyword>
<protein>
    <recommendedName>
        <fullName evidence="3">Protein MIS12 homolog</fullName>
    </recommendedName>
</protein>
<organism evidence="12 15">
    <name type="scientific">Pogona vitticeps</name>
    <name type="common">central bearded dragon</name>
    <dbReference type="NCBI Taxonomy" id="103695"/>
    <lineage>
        <taxon>Eukaryota</taxon>
        <taxon>Metazoa</taxon>
        <taxon>Chordata</taxon>
        <taxon>Craniata</taxon>
        <taxon>Vertebrata</taxon>
        <taxon>Euteleostomi</taxon>
        <taxon>Lepidosauria</taxon>
        <taxon>Squamata</taxon>
        <taxon>Bifurcata</taxon>
        <taxon>Unidentata</taxon>
        <taxon>Episquamata</taxon>
        <taxon>Toxicofera</taxon>
        <taxon>Iguania</taxon>
        <taxon>Acrodonta</taxon>
        <taxon>Agamidae</taxon>
        <taxon>Amphibolurinae</taxon>
        <taxon>Pogona</taxon>
    </lineage>
</organism>
<evidence type="ECO:0000256" key="9">
    <source>
        <dbReference type="ARBA" id="ARBA00023306"/>
    </source>
</evidence>
<keyword evidence="4" id="KW-0158">Chromosome</keyword>
<evidence type="ECO:0000313" key="12">
    <source>
        <dbReference type="Proteomes" id="UP001652642"/>
    </source>
</evidence>
<reference evidence="13 14" key="1">
    <citation type="submission" date="2025-05" db="UniProtKB">
        <authorList>
            <consortium name="RefSeq"/>
        </authorList>
    </citation>
    <scope>IDENTIFICATION</scope>
</reference>
<evidence type="ECO:0000256" key="2">
    <source>
        <dbReference type="ARBA" id="ARBA00008643"/>
    </source>
</evidence>
<evidence type="ECO:0000256" key="6">
    <source>
        <dbReference type="ARBA" id="ARBA00022776"/>
    </source>
</evidence>
<dbReference type="GeneID" id="110075540"/>
<dbReference type="InterPro" id="IPR008685">
    <property type="entry name" value="Centromere_Mis12"/>
</dbReference>
<evidence type="ECO:0000313" key="14">
    <source>
        <dbReference type="RefSeq" id="XP_072834571.1"/>
    </source>
</evidence>
<evidence type="ECO:0000256" key="10">
    <source>
        <dbReference type="ARBA" id="ARBA00023328"/>
    </source>
</evidence>
<dbReference type="Proteomes" id="UP001652642">
    <property type="component" value="Chromosome 7"/>
</dbReference>
<dbReference type="RefSeq" id="XP_072834570.1">
    <property type="nucleotide sequence ID" value="XM_072978469.1"/>
</dbReference>
<evidence type="ECO:0000313" key="13">
    <source>
        <dbReference type="RefSeq" id="XP_072834570.1"/>
    </source>
</evidence>
<keyword evidence="9" id="KW-0131">Cell cycle</keyword>
<evidence type="ECO:0000256" key="4">
    <source>
        <dbReference type="ARBA" id="ARBA00022454"/>
    </source>
</evidence>
<evidence type="ECO:0000256" key="1">
    <source>
        <dbReference type="ARBA" id="ARBA00004629"/>
    </source>
</evidence>
<gene>
    <name evidence="13 14 15" type="primary">MIS12</name>
</gene>
<dbReference type="PANTHER" id="PTHR14527">
    <property type="entry name" value="PROTEIN MIS12 HOMOLOG"/>
    <property type="match status" value="1"/>
</dbReference>
<comment type="similarity">
    <text evidence="2">Belongs to the mis12 family.</text>
</comment>
<dbReference type="Pfam" id="PF05859">
    <property type="entry name" value="Mis12"/>
    <property type="match status" value="1"/>
</dbReference>
<feature type="coiled-coil region" evidence="11">
    <location>
        <begin position="178"/>
        <end position="205"/>
    </location>
</feature>
<keyword evidence="10" id="KW-0137">Centromere</keyword>
<name>A0ABM5EN40_9SAUR</name>
<proteinExistence type="inferred from homology"/>
<dbReference type="PANTHER" id="PTHR14527:SF2">
    <property type="entry name" value="PROTEIN MIS12 HOMOLOG"/>
    <property type="match status" value="1"/>
</dbReference>
<dbReference type="RefSeq" id="XP_072834572.1">
    <property type="nucleotide sequence ID" value="XM_072978471.1"/>
</dbReference>
<sequence>MSGNLMVYETQFFGFTPQTFMLRIYVAFQDHLSHIMLIAEEAMLNKLQNVHRNITPSLIRRGTEQFFSFMKERFENLFGQIEETLLSAVLSIPKNVLLPEDKVQEKFHYTAEQFQQLQREVRQQEEQLKVETQAGRALQAELEEQKVVQDHLERILQWLDSLDKAGREEGTGSFQESFAALTKMAARLQNVAQEVEEKMKRLEKH</sequence>
<keyword evidence="7" id="KW-0995">Kinetochore</keyword>
<comment type="subcellular location">
    <subcellularLocation>
        <location evidence="1">Chromosome</location>
        <location evidence="1">Centromere</location>
        <location evidence="1">Kinetochore</location>
    </subcellularLocation>
</comment>
<keyword evidence="12" id="KW-1185">Reference proteome</keyword>
<evidence type="ECO:0000256" key="8">
    <source>
        <dbReference type="ARBA" id="ARBA00023054"/>
    </source>
</evidence>
<accession>A0ABM5EN40</accession>
<dbReference type="RefSeq" id="XP_072834571.1">
    <property type="nucleotide sequence ID" value="XM_072978470.1"/>
</dbReference>
<keyword evidence="6" id="KW-0498">Mitosis</keyword>
<evidence type="ECO:0000256" key="5">
    <source>
        <dbReference type="ARBA" id="ARBA00022618"/>
    </source>
</evidence>
<feature type="coiled-coil region" evidence="11">
    <location>
        <begin position="111"/>
        <end position="141"/>
    </location>
</feature>